<dbReference type="SUPFAM" id="SSF52833">
    <property type="entry name" value="Thioredoxin-like"/>
    <property type="match status" value="1"/>
</dbReference>
<organism evidence="2 3">
    <name type="scientific">Nocardioides islandensis</name>
    <dbReference type="NCBI Taxonomy" id="433663"/>
    <lineage>
        <taxon>Bacteria</taxon>
        <taxon>Bacillati</taxon>
        <taxon>Actinomycetota</taxon>
        <taxon>Actinomycetes</taxon>
        <taxon>Propionibacteriales</taxon>
        <taxon>Nocardioidaceae</taxon>
        <taxon>Nocardioides</taxon>
    </lineage>
</organism>
<sequence>MTQQPFSRPGAIDLSGLTRPAGQAPQHGPASGGAGAGAPAGGPAGGIGGAAGASAYALDVDEQSFQSLLESSMTAPVVLVFYSTSQAPESAQMARDVATVAGEYDGRFLAGLVDIDATPAIAQAMQIPQVPMLFVLLDGRPATQPIPGLIRIDELRTLFNQLGQQLTAQGITGRHQPRSVAAPVGEGEEQEPIADPRYAAAQDALGEGDIDRAVAEYQKLVDANPADTEAAAGLAMAKVLQRTQGVDLTEARAAGAANPDDVDAQTLVADLDMLGGHVDDAFNRLIDLVRRTSDADRNKAREHLLGLFAAVGNADPRVTRARGNLASALF</sequence>
<dbReference type="Pfam" id="PF14561">
    <property type="entry name" value="TPR_20"/>
    <property type="match status" value="1"/>
</dbReference>
<dbReference type="InterPro" id="IPR011990">
    <property type="entry name" value="TPR-like_helical_dom_sf"/>
</dbReference>
<dbReference type="RefSeq" id="WP_194708124.1">
    <property type="nucleotide sequence ID" value="NZ_JADKPN010000012.1"/>
</dbReference>
<evidence type="ECO:0000313" key="3">
    <source>
        <dbReference type="Proteomes" id="UP000640489"/>
    </source>
</evidence>
<dbReference type="InterPro" id="IPR036249">
    <property type="entry name" value="Thioredoxin-like_sf"/>
</dbReference>
<feature type="compositionally biased region" description="Low complexity" evidence="1">
    <location>
        <begin position="20"/>
        <end position="29"/>
    </location>
</feature>
<feature type="region of interest" description="Disordered" evidence="1">
    <location>
        <begin position="1"/>
        <end position="40"/>
    </location>
</feature>
<proteinExistence type="predicted"/>
<dbReference type="Gene3D" id="3.40.30.10">
    <property type="entry name" value="Glutaredoxin"/>
    <property type="match status" value="1"/>
</dbReference>
<protein>
    <submittedName>
        <fullName evidence="2">Tetratricopeptide repeat protein</fullName>
    </submittedName>
</protein>
<name>A0A930VCE2_9ACTN</name>
<accession>A0A930VCE2</accession>
<gene>
    <name evidence="2" type="ORF">ISU07_17515</name>
</gene>
<dbReference type="Gene3D" id="1.25.40.10">
    <property type="entry name" value="Tetratricopeptide repeat domain"/>
    <property type="match status" value="1"/>
</dbReference>
<keyword evidence="3" id="KW-1185">Reference proteome</keyword>
<evidence type="ECO:0000313" key="2">
    <source>
        <dbReference type="EMBL" id="MBF4764934.1"/>
    </source>
</evidence>
<dbReference type="AlphaFoldDB" id="A0A930VCE2"/>
<feature type="compositionally biased region" description="Gly residues" evidence="1">
    <location>
        <begin position="30"/>
        <end position="40"/>
    </location>
</feature>
<evidence type="ECO:0000256" key="1">
    <source>
        <dbReference type="SAM" id="MobiDB-lite"/>
    </source>
</evidence>
<dbReference type="EMBL" id="JADKPN010000012">
    <property type="protein sequence ID" value="MBF4764934.1"/>
    <property type="molecule type" value="Genomic_DNA"/>
</dbReference>
<reference evidence="2" key="1">
    <citation type="submission" date="2020-11" db="EMBL/GenBank/DDBJ databases">
        <title>Nocardioides sp. nov., isolated from Soil of Cynanchum wilfordii Hemsley rhizosphere.</title>
        <authorList>
            <person name="Lee J.-S."/>
            <person name="Suh M.K."/>
            <person name="Kim J.-S."/>
        </authorList>
    </citation>
    <scope>NUCLEOTIDE SEQUENCE</scope>
    <source>
        <strain evidence="2">KCTC 19275</strain>
    </source>
</reference>
<dbReference type="Proteomes" id="UP000640489">
    <property type="component" value="Unassembled WGS sequence"/>
</dbReference>
<comment type="caution">
    <text evidence="2">The sequence shown here is derived from an EMBL/GenBank/DDBJ whole genome shotgun (WGS) entry which is preliminary data.</text>
</comment>